<reference evidence="10" key="1">
    <citation type="submission" date="2020-11" db="EMBL/GenBank/DDBJ databases">
        <authorList>
            <person name="Tran Van P."/>
        </authorList>
    </citation>
    <scope>NUCLEOTIDE SEQUENCE</scope>
</reference>
<dbReference type="OrthoDB" id="10042850at2759"/>
<evidence type="ECO:0000256" key="6">
    <source>
        <dbReference type="ARBA" id="ARBA00023136"/>
    </source>
</evidence>
<proteinExistence type="inferred from homology"/>
<sequence>MTLVKLRIAYNGQSDALLTDLTVEEALKYASELKTKQSKRYDFFDENHEHYRMSQHNGTRHTGAKQLDPIKQPLTSAKHPSHTVNVRNMLEVFGLMGCRRVTTGAISGGQKKRLSIALELIFSPNVLLLDEPTTGLDSVSSYQCLSLLKTLSYNREPLVIAASIHQPTARLLAFFDHIYVLSVDGRCVYSGPTDRLIAHLSSFGFHCPLIVYHNPADYVIEISSGGHGSQAIDSLAEYESERLTEKLDKMQMCGHESIGGRVLGKNLGQHCERKRTAGEQWRDLWILVKRAHRVSVRNPLVVWLRVLALAISLATKFMVYSQARAGKSSDGGCADIDSVFAKMRSVVVKENTMQRTFKNIQNVSYILSTTMFIHFVTIAPTLMTFPLELNTFMKEHFNKWYTTWSYFMARSVVDVPVVVGIPMVYATIMWWMTNQEWDVWRFSLMMLVMVMVALVSHSMGLLLSSFFINNIRASLLSFTIFIAPFLLFSGALIPIRTMPSYLQTFSYLSIFSLNSGMLIILYGFNRCPSGVLPPITMDRFGAEFGLNMNQLNECLSESDSLTNVTHNTLRSVNRMIAAENPSKMLEWFALKDSDLWISNYSIAKKCKLVWMRGSNI</sequence>
<evidence type="ECO:0000259" key="8">
    <source>
        <dbReference type="Pfam" id="PF00005"/>
    </source>
</evidence>
<keyword evidence="4 7" id="KW-0812">Transmembrane</keyword>
<dbReference type="Proteomes" id="UP000759131">
    <property type="component" value="Unassembled WGS sequence"/>
</dbReference>
<comment type="similarity">
    <text evidence="2">Belongs to the ABC transporter superfamily. ABCG family. Eye pigment precursor importer (TC 3.A.1.204) subfamily.</text>
</comment>
<dbReference type="InterPro" id="IPR050352">
    <property type="entry name" value="ABCG_transporters"/>
</dbReference>
<comment type="subcellular location">
    <subcellularLocation>
        <location evidence="1">Membrane</location>
        <topology evidence="1">Multi-pass membrane protein</topology>
    </subcellularLocation>
</comment>
<feature type="transmembrane region" description="Helical" evidence="7">
    <location>
        <begin position="444"/>
        <end position="468"/>
    </location>
</feature>
<feature type="transmembrane region" description="Helical" evidence="7">
    <location>
        <begin position="300"/>
        <end position="319"/>
    </location>
</feature>
<dbReference type="InterPro" id="IPR013525">
    <property type="entry name" value="ABC2_TM"/>
</dbReference>
<keyword evidence="5 7" id="KW-1133">Transmembrane helix</keyword>
<dbReference type="EMBL" id="OC856797">
    <property type="protein sequence ID" value="CAD7624290.1"/>
    <property type="molecule type" value="Genomic_DNA"/>
</dbReference>
<dbReference type="Pfam" id="PF00005">
    <property type="entry name" value="ABC_tran"/>
    <property type="match status" value="1"/>
</dbReference>
<feature type="domain" description="ABC transporter" evidence="8">
    <location>
        <begin position="5"/>
        <end position="134"/>
    </location>
</feature>
<dbReference type="InterPro" id="IPR003439">
    <property type="entry name" value="ABC_transporter-like_ATP-bd"/>
</dbReference>
<dbReference type="SUPFAM" id="SSF52540">
    <property type="entry name" value="P-loop containing nucleoside triphosphate hydrolases"/>
    <property type="match status" value="1"/>
</dbReference>
<dbReference type="Gene3D" id="3.40.50.300">
    <property type="entry name" value="P-loop containing nucleotide triphosphate hydrolases"/>
    <property type="match status" value="1"/>
</dbReference>
<evidence type="ECO:0000256" key="3">
    <source>
        <dbReference type="ARBA" id="ARBA00022448"/>
    </source>
</evidence>
<dbReference type="GO" id="GO:0005524">
    <property type="term" value="F:ATP binding"/>
    <property type="evidence" value="ECO:0007669"/>
    <property type="project" value="InterPro"/>
</dbReference>
<evidence type="ECO:0000256" key="7">
    <source>
        <dbReference type="SAM" id="Phobius"/>
    </source>
</evidence>
<keyword evidence="3" id="KW-0813">Transport</keyword>
<keyword evidence="11" id="KW-1185">Reference proteome</keyword>
<dbReference type="GO" id="GO:0016887">
    <property type="term" value="F:ATP hydrolysis activity"/>
    <property type="evidence" value="ECO:0007669"/>
    <property type="project" value="InterPro"/>
</dbReference>
<evidence type="ECO:0000256" key="4">
    <source>
        <dbReference type="ARBA" id="ARBA00022692"/>
    </source>
</evidence>
<dbReference type="EMBL" id="CAJPIZ010002222">
    <property type="protein sequence ID" value="CAG2104720.1"/>
    <property type="molecule type" value="Genomic_DNA"/>
</dbReference>
<feature type="transmembrane region" description="Helical" evidence="7">
    <location>
        <begin position="407"/>
        <end position="432"/>
    </location>
</feature>
<evidence type="ECO:0000256" key="5">
    <source>
        <dbReference type="ARBA" id="ARBA00022989"/>
    </source>
</evidence>
<gene>
    <name evidence="10" type="ORF">OSB1V03_LOCUS4735</name>
</gene>
<dbReference type="GO" id="GO:0140359">
    <property type="term" value="F:ABC-type transporter activity"/>
    <property type="evidence" value="ECO:0007669"/>
    <property type="project" value="InterPro"/>
</dbReference>
<protein>
    <recommendedName>
        <fullName evidence="12">ABC transporter domain-containing protein</fullName>
    </recommendedName>
</protein>
<evidence type="ECO:0000259" key="9">
    <source>
        <dbReference type="Pfam" id="PF01061"/>
    </source>
</evidence>
<dbReference type="PANTHER" id="PTHR48041">
    <property type="entry name" value="ABC TRANSPORTER G FAMILY MEMBER 28"/>
    <property type="match status" value="1"/>
</dbReference>
<dbReference type="InterPro" id="IPR027417">
    <property type="entry name" value="P-loop_NTPase"/>
</dbReference>
<name>A0A7R9KLS4_9ACAR</name>
<evidence type="ECO:0000256" key="2">
    <source>
        <dbReference type="ARBA" id="ARBA00005814"/>
    </source>
</evidence>
<feature type="transmembrane region" description="Helical" evidence="7">
    <location>
        <begin position="363"/>
        <end position="387"/>
    </location>
</feature>
<feature type="domain" description="ABC-2 type transporter transmembrane" evidence="9">
    <location>
        <begin position="284"/>
        <end position="512"/>
    </location>
</feature>
<evidence type="ECO:0008006" key="12">
    <source>
        <dbReference type="Google" id="ProtNLM"/>
    </source>
</evidence>
<feature type="transmembrane region" description="Helical" evidence="7">
    <location>
        <begin position="505"/>
        <end position="524"/>
    </location>
</feature>
<keyword evidence="6 7" id="KW-0472">Membrane</keyword>
<accession>A0A7R9KLS4</accession>
<dbReference type="AlphaFoldDB" id="A0A7R9KLS4"/>
<evidence type="ECO:0000313" key="10">
    <source>
        <dbReference type="EMBL" id="CAD7624290.1"/>
    </source>
</evidence>
<evidence type="ECO:0000256" key="1">
    <source>
        <dbReference type="ARBA" id="ARBA00004141"/>
    </source>
</evidence>
<evidence type="ECO:0000313" key="11">
    <source>
        <dbReference type="Proteomes" id="UP000759131"/>
    </source>
</evidence>
<organism evidence="10">
    <name type="scientific">Medioppia subpectinata</name>
    <dbReference type="NCBI Taxonomy" id="1979941"/>
    <lineage>
        <taxon>Eukaryota</taxon>
        <taxon>Metazoa</taxon>
        <taxon>Ecdysozoa</taxon>
        <taxon>Arthropoda</taxon>
        <taxon>Chelicerata</taxon>
        <taxon>Arachnida</taxon>
        <taxon>Acari</taxon>
        <taxon>Acariformes</taxon>
        <taxon>Sarcoptiformes</taxon>
        <taxon>Oribatida</taxon>
        <taxon>Brachypylina</taxon>
        <taxon>Oppioidea</taxon>
        <taxon>Oppiidae</taxon>
        <taxon>Medioppia</taxon>
    </lineage>
</organism>
<feature type="transmembrane region" description="Helical" evidence="7">
    <location>
        <begin position="474"/>
        <end position="493"/>
    </location>
</feature>
<dbReference type="Pfam" id="PF01061">
    <property type="entry name" value="ABC2_membrane"/>
    <property type="match status" value="1"/>
</dbReference>
<dbReference type="GO" id="GO:0005886">
    <property type="term" value="C:plasma membrane"/>
    <property type="evidence" value="ECO:0007669"/>
    <property type="project" value="TreeGrafter"/>
</dbReference>
<dbReference type="PANTHER" id="PTHR48041:SF118">
    <property type="entry name" value="ATP-BINDING CASSETTE TRANSPORTER (ABC TRANSPORTER) FAMILY G MEMBER 16"/>
    <property type="match status" value="1"/>
</dbReference>